<feature type="non-terminal residue" evidence="1">
    <location>
        <position position="169"/>
    </location>
</feature>
<keyword evidence="2" id="KW-1185">Reference proteome</keyword>
<sequence>MSTTLTTDNLGSDVRKLEADGSNWAIFLARFSEAVQAKGRWGHFTGTSTRPTDTAPLPAGRQAELDKWDTDEAIAKQMLTSRIPDSTVIRIQKHATVAARWAAVTAEYAVKGEYAAANMRERFMATKCGDKENVRKFLDDLAMKREELAAVGVEISDKDYRSTIINSIP</sequence>
<accession>A0A166MQ58</accession>
<organism evidence="1 2">
    <name type="scientific">Exidia glandulosa HHB12029</name>
    <dbReference type="NCBI Taxonomy" id="1314781"/>
    <lineage>
        <taxon>Eukaryota</taxon>
        <taxon>Fungi</taxon>
        <taxon>Dikarya</taxon>
        <taxon>Basidiomycota</taxon>
        <taxon>Agaricomycotina</taxon>
        <taxon>Agaricomycetes</taxon>
        <taxon>Auriculariales</taxon>
        <taxon>Exidiaceae</taxon>
        <taxon>Exidia</taxon>
    </lineage>
</organism>
<name>A0A166MQ58_EXIGL</name>
<dbReference type="EMBL" id="KV426995">
    <property type="protein sequence ID" value="KZV78278.1"/>
    <property type="molecule type" value="Genomic_DNA"/>
</dbReference>
<dbReference type="Proteomes" id="UP000077266">
    <property type="component" value="Unassembled WGS sequence"/>
</dbReference>
<dbReference type="InParanoid" id="A0A166MQ58"/>
<gene>
    <name evidence="1" type="ORF">EXIGLDRAFT_634302</name>
</gene>
<dbReference type="STRING" id="1314781.A0A166MQ58"/>
<dbReference type="OrthoDB" id="3263038at2759"/>
<protein>
    <submittedName>
        <fullName evidence="1">Uncharacterized protein</fullName>
    </submittedName>
</protein>
<evidence type="ECO:0000313" key="2">
    <source>
        <dbReference type="Proteomes" id="UP000077266"/>
    </source>
</evidence>
<dbReference type="AlphaFoldDB" id="A0A166MQ58"/>
<reference evidence="1 2" key="1">
    <citation type="journal article" date="2016" name="Mol. Biol. Evol.">
        <title>Comparative Genomics of Early-Diverging Mushroom-Forming Fungi Provides Insights into the Origins of Lignocellulose Decay Capabilities.</title>
        <authorList>
            <person name="Nagy L.G."/>
            <person name="Riley R."/>
            <person name="Tritt A."/>
            <person name="Adam C."/>
            <person name="Daum C."/>
            <person name="Floudas D."/>
            <person name="Sun H."/>
            <person name="Yadav J.S."/>
            <person name="Pangilinan J."/>
            <person name="Larsson K.H."/>
            <person name="Matsuura K."/>
            <person name="Barry K."/>
            <person name="Labutti K."/>
            <person name="Kuo R."/>
            <person name="Ohm R.A."/>
            <person name="Bhattacharya S.S."/>
            <person name="Shirouzu T."/>
            <person name="Yoshinaga Y."/>
            <person name="Martin F.M."/>
            <person name="Grigoriev I.V."/>
            <person name="Hibbett D.S."/>
        </authorList>
    </citation>
    <scope>NUCLEOTIDE SEQUENCE [LARGE SCALE GENOMIC DNA]</scope>
    <source>
        <strain evidence="1 2">HHB12029</strain>
    </source>
</reference>
<proteinExistence type="predicted"/>
<evidence type="ECO:0000313" key="1">
    <source>
        <dbReference type="EMBL" id="KZV78278.1"/>
    </source>
</evidence>
<dbReference type="Pfam" id="PF14223">
    <property type="entry name" value="Retrotran_gag_2"/>
    <property type="match status" value="1"/>
</dbReference>